<evidence type="ECO:0000313" key="1">
    <source>
        <dbReference type="EMBL" id="ORE15327.1"/>
    </source>
</evidence>
<name>A0A1X0RTG7_RHIZD</name>
<gene>
    <name evidence="1" type="ORF">BCV71DRAFT_35809</name>
</gene>
<sequence length="74" mass="8560">MIKTFILADSQKKVYMKQSNHYIHNYDSLSTYRCRATSAQTDNHICQPYTLFIFANCDNTKEVSDEDTISLTVS</sequence>
<organism evidence="1 2">
    <name type="scientific">Rhizopus microsporus</name>
    <dbReference type="NCBI Taxonomy" id="58291"/>
    <lineage>
        <taxon>Eukaryota</taxon>
        <taxon>Fungi</taxon>
        <taxon>Fungi incertae sedis</taxon>
        <taxon>Mucoromycota</taxon>
        <taxon>Mucoromycotina</taxon>
        <taxon>Mucoromycetes</taxon>
        <taxon>Mucorales</taxon>
        <taxon>Mucorineae</taxon>
        <taxon>Rhizopodaceae</taxon>
        <taxon>Rhizopus</taxon>
    </lineage>
</organism>
<dbReference type="AlphaFoldDB" id="A0A1X0RTG7"/>
<dbReference type="Proteomes" id="UP000242381">
    <property type="component" value="Unassembled WGS sequence"/>
</dbReference>
<reference evidence="1 2" key="1">
    <citation type="journal article" date="2016" name="Proc. Natl. Acad. Sci. U.S.A.">
        <title>Lipid metabolic changes in an early divergent fungus govern the establishment of a mutualistic symbiosis with endobacteria.</title>
        <authorList>
            <person name="Lastovetsky O.A."/>
            <person name="Gaspar M.L."/>
            <person name="Mondo S.J."/>
            <person name="LaButti K.M."/>
            <person name="Sandor L."/>
            <person name="Grigoriev I.V."/>
            <person name="Henry S.A."/>
            <person name="Pawlowska T.E."/>
        </authorList>
    </citation>
    <scope>NUCLEOTIDE SEQUENCE [LARGE SCALE GENOMIC DNA]</scope>
    <source>
        <strain evidence="1 2">ATCC 11559</strain>
    </source>
</reference>
<proteinExistence type="predicted"/>
<accession>A0A1X0RTG7</accession>
<evidence type="ECO:0000313" key="2">
    <source>
        <dbReference type="Proteomes" id="UP000242381"/>
    </source>
</evidence>
<protein>
    <submittedName>
        <fullName evidence="1">Uncharacterized protein</fullName>
    </submittedName>
</protein>
<dbReference type="EMBL" id="KV921429">
    <property type="protein sequence ID" value="ORE15327.1"/>
    <property type="molecule type" value="Genomic_DNA"/>
</dbReference>